<dbReference type="InterPro" id="IPR025707">
    <property type="entry name" value="DNA_bp_PD1"/>
</dbReference>
<protein>
    <submittedName>
        <fullName evidence="2">DNA-binding protein</fullName>
    </submittedName>
</protein>
<keyword evidence="3" id="KW-1185">Reference proteome</keyword>
<dbReference type="PANTHER" id="PTHR34988">
    <property type="entry name" value="PROTEIN, PUTATIVE-RELATED"/>
    <property type="match status" value="1"/>
</dbReference>
<comment type="caution">
    <text evidence="2">The sequence shown here is derived from an EMBL/GenBank/DDBJ whole genome shotgun (WGS) entry which is preliminary data.</text>
</comment>
<dbReference type="PANTHER" id="PTHR34988:SF1">
    <property type="entry name" value="DNA-BINDING PROTEIN"/>
    <property type="match status" value="1"/>
</dbReference>
<feature type="domain" description="PPC" evidence="1">
    <location>
        <begin position="9"/>
        <end position="145"/>
    </location>
</feature>
<dbReference type="GO" id="GO:0003677">
    <property type="term" value="F:DNA binding"/>
    <property type="evidence" value="ECO:0007669"/>
    <property type="project" value="UniProtKB-KW"/>
</dbReference>
<keyword evidence="2" id="KW-0238">DNA-binding</keyword>
<proteinExistence type="predicted"/>
<dbReference type="SUPFAM" id="SSF117856">
    <property type="entry name" value="AF0104/ALDC/Ptd012-like"/>
    <property type="match status" value="1"/>
</dbReference>
<organism evidence="2 3">
    <name type="scientific">Nonomuraea corallina</name>
    <dbReference type="NCBI Taxonomy" id="2989783"/>
    <lineage>
        <taxon>Bacteria</taxon>
        <taxon>Bacillati</taxon>
        <taxon>Actinomycetota</taxon>
        <taxon>Actinomycetes</taxon>
        <taxon>Streptosporangiales</taxon>
        <taxon>Streptosporangiaceae</taxon>
        <taxon>Nonomuraea</taxon>
    </lineage>
</organism>
<evidence type="ECO:0000259" key="1">
    <source>
        <dbReference type="PROSITE" id="PS51742"/>
    </source>
</evidence>
<evidence type="ECO:0000313" key="3">
    <source>
        <dbReference type="Proteomes" id="UP001144036"/>
    </source>
</evidence>
<gene>
    <name evidence="2" type="ORF">OUY22_19825</name>
</gene>
<dbReference type="RefSeq" id="WP_270156524.1">
    <property type="nucleotide sequence ID" value="NZ_JAPNNL010000078.1"/>
</dbReference>
<dbReference type="Pfam" id="PF03479">
    <property type="entry name" value="PCC"/>
    <property type="match status" value="1"/>
</dbReference>
<dbReference type="PROSITE" id="PS51742">
    <property type="entry name" value="PPC"/>
    <property type="match status" value="1"/>
</dbReference>
<dbReference type="PIRSF" id="PIRSF016702">
    <property type="entry name" value="DNA_bp_PD1"/>
    <property type="match status" value="1"/>
</dbReference>
<dbReference type="EMBL" id="JAPNNL010000078">
    <property type="protein sequence ID" value="MDA0635675.1"/>
    <property type="molecule type" value="Genomic_DNA"/>
</dbReference>
<accession>A0ABT4SFC2</accession>
<dbReference type="CDD" id="cd11378">
    <property type="entry name" value="DUF296"/>
    <property type="match status" value="1"/>
</dbReference>
<reference evidence="2" key="1">
    <citation type="submission" date="2022-11" db="EMBL/GenBank/DDBJ databases">
        <title>Nonomuraea corallina sp. nov., a new species of the genus Nonomuraea isolated from sea side sediment in Thai sea.</title>
        <authorList>
            <person name="Ngamcharungchit C."/>
            <person name="Matsumoto A."/>
            <person name="Suriyachadkun C."/>
            <person name="Panbangred W."/>
            <person name="Inahashi Y."/>
            <person name="Intra B."/>
        </authorList>
    </citation>
    <scope>NUCLEOTIDE SEQUENCE</scope>
    <source>
        <strain evidence="2">MCN248</strain>
    </source>
</reference>
<name>A0ABT4SFC2_9ACTN</name>
<dbReference type="Proteomes" id="UP001144036">
    <property type="component" value="Unassembled WGS sequence"/>
</dbReference>
<dbReference type="Gene3D" id="3.30.1330.80">
    <property type="entry name" value="Hypothetical protein, similar to alpha- acetolactate decarboxylase, domain 2"/>
    <property type="match status" value="1"/>
</dbReference>
<sequence>MKSRVLTRSDGMTAHAIVMDKGDEPMIELRRWAEEHEVTAAAFTAIGAFSGATLGYFDPEHGDYLRIPVEEQVEVLSLTGDIAVADGRPQVHAHVVVGLRDGATRGGHLLEARVWPTLEVVVQESPAWLRKRHDPETGLALIDLSG</sequence>
<dbReference type="InterPro" id="IPR005175">
    <property type="entry name" value="PPC_dom"/>
</dbReference>
<evidence type="ECO:0000313" key="2">
    <source>
        <dbReference type="EMBL" id="MDA0635675.1"/>
    </source>
</evidence>